<dbReference type="OrthoDB" id="9804920at2"/>
<dbReference type="GO" id="GO:0070573">
    <property type="term" value="F:metallodipeptidase activity"/>
    <property type="evidence" value="ECO:0007669"/>
    <property type="project" value="InterPro"/>
</dbReference>
<reference evidence="3" key="1">
    <citation type="submission" date="2019-06" db="EMBL/GenBank/DDBJ databases">
        <title>The complete genome of Emcibacter congregatus ZYLT.</title>
        <authorList>
            <person name="Zhao Z."/>
        </authorList>
    </citation>
    <scope>NUCLEOTIDE SEQUENCE [LARGE SCALE GENOMIC DNA]</scope>
    <source>
        <strain evidence="3">MCCC 1A06723</strain>
    </source>
</reference>
<evidence type="ECO:0000256" key="1">
    <source>
        <dbReference type="SAM" id="SignalP"/>
    </source>
</evidence>
<evidence type="ECO:0000313" key="3">
    <source>
        <dbReference type="Proteomes" id="UP000319148"/>
    </source>
</evidence>
<feature type="signal peptide" evidence="1">
    <location>
        <begin position="1"/>
        <end position="35"/>
    </location>
</feature>
<feature type="chain" id="PRO_5021192799" evidence="1">
    <location>
        <begin position="36"/>
        <end position="422"/>
    </location>
</feature>
<dbReference type="GO" id="GO:0006508">
    <property type="term" value="P:proteolysis"/>
    <property type="evidence" value="ECO:0007669"/>
    <property type="project" value="InterPro"/>
</dbReference>
<dbReference type="CDD" id="cd01301">
    <property type="entry name" value="rDP_like"/>
    <property type="match status" value="1"/>
</dbReference>
<dbReference type="PANTHER" id="PTHR10443">
    <property type="entry name" value="MICROSOMAL DIPEPTIDASE"/>
    <property type="match status" value="1"/>
</dbReference>
<proteinExistence type="predicted"/>
<dbReference type="EMBL" id="VFIY01000005">
    <property type="protein sequence ID" value="TPD61885.1"/>
    <property type="molecule type" value="Genomic_DNA"/>
</dbReference>
<protein>
    <submittedName>
        <fullName evidence="2">Membrane dipeptidase</fullName>
    </submittedName>
</protein>
<dbReference type="PANTHER" id="PTHR10443:SF12">
    <property type="entry name" value="DIPEPTIDASE"/>
    <property type="match status" value="1"/>
</dbReference>
<sequence>MNTVKRFRAASSLRSAMVAAIIALCCVPGASPGFAASPEADVHDRIFTLDSHVDIPFNYTETPETDPGKATDMQVDLGKMDKGGLDSGFFIVYVGQTERTPENYAKAKADALQKFSLIHRMTDQFYPDRIGMAYHPADVEKIAASGRKVAMIGIENGFVIGKDLSLLRKYYDLGGRYMTLAHMGHNDICDTSTPNAELGDGPEEHGGLSAFGREVIDEMNRLGMMVDVSHISEKSMRQAVAYSKAPVIASHSSVRALADHPRNLTDDQMRLLAKHGGVMQIVALSAYIKVDPARHAAYDALEQKVAALYKDDNLDEDALYETPEMKQGLEQLDRDHPPATVSQFVDHIDHAVKVMGVDHVGISSDFGGGGGITGWNNAAETGNITRELLARGYSEEDIAKIWSGNLLRVWRDVEAVAGKSAN</sequence>
<keyword evidence="1" id="KW-0732">Signal</keyword>
<dbReference type="Proteomes" id="UP000319148">
    <property type="component" value="Unassembled WGS sequence"/>
</dbReference>
<gene>
    <name evidence="2" type="ORF">FIV46_06665</name>
</gene>
<dbReference type="Gene3D" id="1.10.287.650">
    <property type="entry name" value="L27 domain"/>
    <property type="match status" value="1"/>
</dbReference>
<dbReference type="Pfam" id="PF01244">
    <property type="entry name" value="Peptidase_M19"/>
    <property type="match status" value="1"/>
</dbReference>
<name>A0A501PNN5_9PROT</name>
<keyword evidence="3" id="KW-1185">Reference proteome</keyword>
<dbReference type="AlphaFoldDB" id="A0A501PNN5"/>
<dbReference type="PROSITE" id="PS51365">
    <property type="entry name" value="RENAL_DIPEPTIDASE_2"/>
    <property type="match status" value="1"/>
</dbReference>
<comment type="caution">
    <text evidence="2">The sequence shown here is derived from an EMBL/GenBank/DDBJ whole genome shotgun (WGS) entry which is preliminary data.</text>
</comment>
<evidence type="ECO:0000313" key="2">
    <source>
        <dbReference type="EMBL" id="TPD61885.1"/>
    </source>
</evidence>
<dbReference type="Gene3D" id="3.20.20.140">
    <property type="entry name" value="Metal-dependent hydrolases"/>
    <property type="match status" value="1"/>
</dbReference>
<dbReference type="InterPro" id="IPR032466">
    <property type="entry name" value="Metal_Hydrolase"/>
</dbReference>
<dbReference type="RefSeq" id="WP_139939707.1">
    <property type="nucleotide sequence ID" value="NZ_JBHSYP010000003.1"/>
</dbReference>
<accession>A0A501PNN5</accession>
<dbReference type="SUPFAM" id="SSF51556">
    <property type="entry name" value="Metallo-dependent hydrolases"/>
    <property type="match status" value="1"/>
</dbReference>
<dbReference type="InterPro" id="IPR008257">
    <property type="entry name" value="Pept_M19"/>
</dbReference>
<organism evidence="2 3">
    <name type="scientific">Emcibacter nanhaiensis</name>
    <dbReference type="NCBI Taxonomy" id="1505037"/>
    <lineage>
        <taxon>Bacteria</taxon>
        <taxon>Pseudomonadati</taxon>
        <taxon>Pseudomonadota</taxon>
        <taxon>Alphaproteobacteria</taxon>
        <taxon>Emcibacterales</taxon>
        <taxon>Emcibacteraceae</taxon>
        <taxon>Emcibacter</taxon>
    </lineage>
</organism>